<sequence length="248" mass="26066">MTYDMNDAELPRGSDLIPDGSFVKVIMHLRKGGLDGQGEADRGLLKATKTQGSDVKMLDCEFTVVVGPHIRRKFWQTFTVVGGKLDEQGVSIGWKISKGIFRAMIDSALGLDPQDMSEAAKAKRMLRGLSDLHGITFAAKVRVEPANDPRYADSNRLDRVVLPGEPEYAKVMAGEGVAAAPSNRPARPPAAAAATPPAWSGQAATAPAAPAPRMWERPAGTSPTPAALQPPPAPAPASAAGGPAWLNG</sequence>
<feature type="region of interest" description="Disordered" evidence="1">
    <location>
        <begin position="179"/>
        <end position="248"/>
    </location>
</feature>
<gene>
    <name evidence="2" type="ORF">GXW78_03435</name>
</gene>
<feature type="compositionally biased region" description="Low complexity" evidence="1">
    <location>
        <begin position="236"/>
        <end position="248"/>
    </location>
</feature>
<organism evidence="2 3">
    <name type="scientific">Neoroseomonas terrae</name>
    <dbReference type="NCBI Taxonomy" id="424799"/>
    <lineage>
        <taxon>Bacteria</taxon>
        <taxon>Pseudomonadati</taxon>
        <taxon>Pseudomonadota</taxon>
        <taxon>Alphaproteobacteria</taxon>
        <taxon>Acetobacterales</taxon>
        <taxon>Acetobacteraceae</taxon>
        <taxon>Neoroseomonas</taxon>
    </lineage>
</organism>
<dbReference type="Proteomes" id="UP000698752">
    <property type="component" value="Unassembled WGS sequence"/>
</dbReference>
<keyword evidence="3" id="KW-1185">Reference proteome</keyword>
<protein>
    <recommendedName>
        <fullName evidence="4">DUF669 domain-containing protein</fullName>
    </recommendedName>
</protein>
<evidence type="ECO:0000256" key="1">
    <source>
        <dbReference type="SAM" id="MobiDB-lite"/>
    </source>
</evidence>
<evidence type="ECO:0008006" key="4">
    <source>
        <dbReference type="Google" id="ProtNLM"/>
    </source>
</evidence>
<comment type="caution">
    <text evidence="2">The sequence shown here is derived from an EMBL/GenBank/DDBJ whole genome shotgun (WGS) entry which is preliminary data.</text>
</comment>
<dbReference type="RefSeq" id="WP_211866064.1">
    <property type="nucleotide sequence ID" value="NZ_JAAEDI010000003.1"/>
</dbReference>
<reference evidence="3" key="1">
    <citation type="journal article" date="2021" name="Syst. Appl. Microbiol.">
        <title>Roseomonas hellenica sp. nov., isolated from roots of wild-growing Alkanna tinctoria.</title>
        <authorList>
            <person name="Rat A."/>
            <person name="Naranjo H.D."/>
            <person name="Lebbe L."/>
            <person name="Cnockaert M."/>
            <person name="Krigas N."/>
            <person name="Grigoriadou K."/>
            <person name="Maloupa E."/>
            <person name="Willems A."/>
        </authorList>
    </citation>
    <scope>NUCLEOTIDE SEQUENCE [LARGE SCALE GENOMIC DNA]</scope>
    <source>
        <strain evidence="3">LMG 31159</strain>
    </source>
</reference>
<dbReference type="EMBL" id="JAAEDI010000003">
    <property type="protein sequence ID" value="MBR0648699.1"/>
    <property type="molecule type" value="Genomic_DNA"/>
</dbReference>
<proteinExistence type="predicted"/>
<accession>A0ABS5ECG2</accession>
<evidence type="ECO:0000313" key="3">
    <source>
        <dbReference type="Proteomes" id="UP000698752"/>
    </source>
</evidence>
<feature type="compositionally biased region" description="Low complexity" evidence="1">
    <location>
        <begin position="179"/>
        <end position="212"/>
    </location>
</feature>
<evidence type="ECO:0000313" key="2">
    <source>
        <dbReference type="EMBL" id="MBR0648699.1"/>
    </source>
</evidence>
<name>A0ABS5ECG2_9PROT</name>